<name>A0AC11D5A9_SHEEP</name>
<dbReference type="Ensembl" id="ENSOART00020049920.1">
    <property type="protein sequence ID" value="ENSOARP00020040215.1"/>
    <property type="gene ID" value="ENSOARG00020030336.1"/>
</dbReference>
<reference evidence="1" key="1">
    <citation type="submission" date="2020-11" db="EMBL/GenBank/DDBJ databases">
        <authorList>
            <person name="Davenport K.M."/>
            <person name="Bickhart D.M."/>
            <person name="Smith T.P.L."/>
            <person name="Murdoch B.M."/>
            <person name="Rosen B.D."/>
        </authorList>
    </citation>
    <scope>NUCLEOTIDE SEQUENCE [LARGE SCALE GENOMIC DNA]</scope>
    <source>
        <strain evidence="1">OAR_USU_Benz2616</strain>
    </source>
</reference>
<evidence type="ECO:0000313" key="1">
    <source>
        <dbReference type="Ensembl" id="ENSOARP00020040215.1"/>
    </source>
</evidence>
<accession>A0AC11D5A9</accession>
<reference evidence="1" key="2">
    <citation type="submission" date="2025-08" db="UniProtKB">
        <authorList>
            <consortium name="Ensembl"/>
        </authorList>
    </citation>
    <scope>IDENTIFICATION</scope>
</reference>
<proteinExistence type="predicted"/>
<protein>
    <submittedName>
        <fullName evidence="1">Uncharacterized protein</fullName>
    </submittedName>
</protein>
<organism evidence="1">
    <name type="scientific">Ovis aries</name>
    <name type="common">Sheep</name>
    <dbReference type="NCBI Taxonomy" id="9940"/>
    <lineage>
        <taxon>Eukaryota</taxon>
        <taxon>Metazoa</taxon>
        <taxon>Chordata</taxon>
        <taxon>Craniata</taxon>
        <taxon>Vertebrata</taxon>
        <taxon>Euteleostomi</taxon>
        <taxon>Mammalia</taxon>
        <taxon>Eutheria</taxon>
        <taxon>Laurasiatheria</taxon>
        <taxon>Artiodactyla</taxon>
        <taxon>Ruminantia</taxon>
        <taxon>Pecora</taxon>
        <taxon>Bovidae</taxon>
        <taxon>Caprinae</taxon>
        <taxon>Ovis</taxon>
    </lineage>
</organism>
<reference evidence="1" key="3">
    <citation type="submission" date="2025-09" db="UniProtKB">
        <authorList>
            <consortium name="Ensembl"/>
        </authorList>
    </citation>
    <scope>IDENTIFICATION</scope>
</reference>
<sequence>MTNLDSILKSRDITLPTKVHLVKAMVFPVVMYGCESWTVKKAERQRIDAFELWCWRRLLRVPWIARRSNQSILKEINPGISLEGMMLTLKLQYFGHLMQRVDPLEKTLMLGGIGGRRRRGRQRMRWLDGITDAMAMSLSELWELVMDREAWRATIHGVAKSRT</sequence>